<feature type="binding site" evidence="11">
    <location>
        <position position="339"/>
    </location>
    <ligand>
        <name>ATP</name>
        <dbReference type="ChEBI" id="CHEBI:30616"/>
    </ligand>
</feature>
<keyword evidence="6 10" id="KW-0346">Stress response</keyword>
<comment type="caution">
    <text evidence="10">Lacks conserved residue(s) required for the propagation of feature annotation.</text>
</comment>
<dbReference type="GO" id="GO:0051082">
    <property type="term" value="F:unfolded protein binding"/>
    <property type="evidence" value="ECO:0007669"/>
    <property type="project" value="UniProtKB-UniRule"/>
</dbReference>
<gene>
    <name evidence="10 13" type="primary">htpG</name>
    <name evidence="13" type="ORF">INR99_12090</name>
</gene>
<feature type="binding site" evidence="11">
    <location>
        <begin position="99"/>
        <end position="100"/>
    </location>
    <ligand>
        <name>ATP</name>
        <dbReference type="ChEBI" id="CHEBI:30616"/>
    </ligand>
</feature>
<dbReference type="HAMAP" id="MF_00505">
    <property type="entry name" value="HSP90"/>
    <property type="match status" value="1"/>
</dbReference>
<evidence type="ECO:0000256" key="8">
    <source>
        <dbReference type="ARBA" id="ARBA00058590"/>
    </source>
</evidence>
<evidence type="ECO:0000256" key="11">
    <source>
        <dbReference type="PIRSR" id="PIRSR002583-1"/>
    </source>
</evidence>
<dbReference type="NCBIfam" id="NF003555">
    <property type="entry name" value="PRK05218.1"/>
    <property type="match status" value="1"/>
</dbReference>
<dbReference type="FunFam" id="3.30.230.80:FF:000002">
    <property type="entry name" value="Molecular chaperone HtpG"/>
    <property type="match status" value="1"/>
</dbReference>
<comment type="subcellular location">
    <subcellularLocation>
        <location evidence="1 10">Cytoplasm</location>
    </subcellularLocation>
</comment>
<dbReference type="GO" id="GO:0140662">
    <property type="term" value="F:ATP-dependent protein folding chaperone"/>
    <property type="evidence" value="ECO:0007669"/>
    <property type="project" value="InterPro"/>
</dbReference>
<keyword evidence="5 10" id="KW-0067">ATP-binding</keyword>
<dbReference type="Gene3D" id="1.20.120.790">
    <property type="entry name" value="Heat shock protein 90, C-terminal domain"/>
    <property type="match status" value="1"/>
</dbReference>
<feature type="region of interest" description="C" evidence="10">
    <location>
        <begin position="561"/>
        <end position="634"/>
    </location>
</feature>
<dbReference type="GO" id="GO:0005524">
    <property type="term" value="F:ATP binding"/>
    <property type="evidence" value="ECO:0007669"/>
    <property type="project" value="UniProtKB-UniRule"/>
</dbReference>
<feature type="binding site" evidence="11">
    <location>
        <position position="92"/>
    </location>
    <ligand>
        <name>ATP</name>
        <dbReference type="ChEBI" id="CHEBI:30616"/>
    </ligand>
</feature>
<evidence type="ECO:0000259" key="12">
    <source>
        <dbReference type="SMART" id="SM00387"/>
    </source>
</evidence>
<feature type="region of interest" description="A; substrate-binding" evidence="10">
    <location>
        <begin position="1"/>
        <end position="339"/>
    </location>
</feature>
<dbReference type="SUPFAM" id="SSF55874">
    <property type="entry name" value="ATPase domain of HSP90 chaperone/DNA topoisomerase II/histidine kinase"/>
    <property type="match status" value="1"/>
</dbReference>
<dbReference type="Gene3D" id="3.40.50.11260">
    <property type="match status" value="1"/>
</dbReference>
<dbReference type="InterPro" id="IPR020575">
    <property type="entry name" value="Hsp90_N"/>
</dbReference>
<evidence type="ECO:0000256" key="2">
    <source>
        <dbReference type="ARBA" id="ARBA00008239"/>
    </source>
</evidence>
<dbReference type="Gene3D" id="3.30.230.80">
    <property type="match status" value="1"/>
</dbReference>
<evidence type="ECO:0000256" key="3">
    <source>
        <dbReference type="ARBA" id="ARBA00022490"/>
    </source>
</evidence>
<dbReference type="RefSeq" id="WP_194116610.1">
    <property type="nucleotide sequence ID" value="NZ_JADFUA010000007.1"/>
</dbReference>
<dbReference type="InterPro" id="IPR001404">
    <property type="entry name" value="Hsp90_fam"/>
</dbReference>
<feature type="binding site" evidence="11">
    <location>
        <position position="84"/>
    </location>
    <ligand>
        <name>ATP</name>
        <dbReference type="ChEBI" id="CHEBI:30616"/>
    </ligand>
</feature>
<keyword evidence="3 10" id="KW-0963">Cytoplasm</keyword>
<dbReference type="SUPFAM" id="SSF110942">
    <property type="entry name" value="HSP90 C-terminal domain"/>
    <property type="match status" value="1"/>
</dbReference>
<evidence type="ECO:0000256" key="10">
    <source>
        <dbReference type="HAMAP-Rule" id="MF_00505"/>
    </source>
</evidence>
<keyword evidence="7 10" id="KW-0143">Chaperone</keyword>
<dbReference type="InterPro" id="IPR037196">
    <property type="entry name" value="HSP90_C"/>
</dbReference>
<comment type="subunit">
    <text evidence="10">Homodimer.</text>
</comment>
<dbReference type="CDD" id="cd16927">
    <property type="entry name" value="HATPase_Hsp90-like"/>
    <property type="match status" value="1"/>
</dbReference>
<dbReference type="Gene3D" id="3.30.565.10">
    <property type="entry name" value="Histidine kinase-like ATPase, C-terminal domain"/>
    <property type="match status" value="1"/>
</dbReference>
<evidence type="ECO:0000256" key="9">
    <source>
        <dbReference type="ARBA" id="ARBA00070675"/>
    </source>
</evidence>
<dbReference type="Proteomes" id="UP000604481">
    <property type="component" value="Unassembled WGS sequence"/>
</dbReference>
<dbReference type="Pfam" id="PF00183">
    <property type="entry name" value="HSP90"/>
    <property type="match status" value="1"/>
</dbReference>
<organism evidence="13 14">
    <name type="scientific">Chitinilyticum piscinae</name>
    <dbReference type="NCBI Taxonomy" id="2866724"/>
    <lineage>
        <taxon>Bacteria</taxon>
        <taxon>Pseudomonadati</taxon>
        <taxon>Pseudomonadota</taxon>
        <taxon>Betaproteobacteria</taxon>
        <taxon>Neisseriales</taxon>
        <taxon>Chitinibacteraceae</taxon>
        <taxon>Chitinilyticum</taxon>
    </lineage>
</organism>
<dbReference type="FunFam" id="3.30.565.10:FF:000009">
    <property type="entry name" value="Molecular chaperone HtpG"/>
    <property type="match status" value="1"/>
</dbReference>
<dbReference type="InterPro" id="IPR003594">
    <property type="entry name" value="HATPase_dom"/>
</dbReference>
<dbReference type="PANTHER" id="PTHR11528">
    <property type="entry name" value="HEAT SHOCK PROTEIN 90 FAMILY MEMBER"/>
    <property type="match status" value="1"/>
</dbReference>
<proteinExistence type="inferred from homology"/>
<accession>A0A8J7FNL0</accession>
<feature type="binding site" evidence="11">
    <location>
        <position position="173"/>
    </location>
    <ligand>
        <name>ATP</name>
        <dbReference type="ChEBI" id="CHEBI:30616"/>
    </ligand>
</feature>
<keyword evidence="4 10" id="KW-0547">Nucleotide-binding</keyword>
<dbReference type="PIRSF" id="PIRSF002583">
    <property type="entry name" value="Hsp90"/>
    <property type="match status" value="1"/>
</dbReference>
<feature type="binding site" evidence="11">
    <location>
        <position position="79"/>
    </location>
    <ligand>
        <name>ATP</name>
        <dbReference type="ChEBI" id="CHEBI:30616"/>
    </ligand>
</feature>
<reference evidence="13 14" key="1">
    <citation type="submission" date="2020-10" db="EMBL/GenBank/DDBJ databases">
        <title>The genome sequence of Chitinilyticum litopenaei 4Y14.</title>
        <authorList>
            <person name="Liu Y."/>
        </authorList>
    </citation>
    <scope>NUCLEOTIDE SEQUENCE [LARGE SCALE GENOMIC DNA]</scope>
    <source>
        <strain evidence="13 14">4Y14</strain>
    </source>
</reference>
<sequence>MAKETLGFQAEVKQLLQLMIHSLYSNKEIALRELISNASDACDKLRFEALNHASLYENDGELAIAVSFNKDARTLTIADNGIGMSREEVISNIGTIARSGTKEFFSQLSGDAKKDANLIGQFGVGFYSAFIIADKVTLTTRRAGAPATEAVRWESAADGEFTIEAVEKAGRGTEIVLHLKEGEDELLSDWRLRSIIKKYSDHITLPIRMQKAPGYDKDGNVEISDEIETVNQASALWARPKSEISDEQYNEFYKHVAHDFEDPLAFSHAKVEGRQEYTELLYIPARAPFDLYDRERRHGVKLYVKRVFIMEDSDKLMPQYLRFVRGVIDSADLPLNVSREILQHSKDIEQIKSGCVKKVLGLLESMATSDEQAEKDKYAKFWKEFGRVLKEGVGEDFANKDKIAGLLRFASTHLDTNEEVVSLADYIGRMKEGQDVIYYITADSFAAAQHSPHLEVFRKKGIEVLLLGDRVDEWVVSSLHEFDGKKLQSVAKGELDLSKFEDEEEKKQQEAAASDLKDVVEKVKEVLADKVKDVRITHRLTDSAACIVVDNADMSANLERLLKSAGQDVKGAKPILELNPEHLLVKKLKSEIASARFHDWTELLFDQAQLSEGAQLDDPAAFVKRLNSLMLSMA</sequence>
<feature type="binding site" evidence="11">
    <location>
        <begin position="121"/>
        <end position="126"/>
    </location>
    <ligand>
        <name>ATP</name>
        <dbReference type="ChEBI" id="CHEBI:30616"/>
    </ligand>
</feature>
<comment type="similarity">
    <text evidence="2 10">Belongs to the heat shock protein 90 family.</text>
</comment>
<evidence type="ECO:0000256" key="5">
    <source>
        <dbReference type="ARBA" id="ARBA00022840"/>
    </source>
</evidence>
<dbReference type="SUPFAM" id="SSF54211">
    <property type="entry name" value="Ribosomal protein S5 domain 2-like"/>
    <property type="match status" value="1"/>
</dbReference>
<dbReference type="GO" id="GO:0005737">
    <property type="term" value="C:cytoplasm"/>
    <property type="evidence" value="ECO:0007669"/>
    <property type="project" value="UniProtKB-SubCell"/>
</dbReference>
<evidence type="ECO:0000313" key="14">
    <source>
        <dbReference type="Proteomes" id="UP000604481"/>
    </source>
</evidence>
<protein>
    <recommendedName>
        <fullName evidence="9 10">Chaperone protein HtpG</fullName>
    </recommendedName>
    <alternativeName>
        <fullName evidence="10">Heat shock protein HtpG</fullName>
    </alternativeName>
    <alternativeName>
        <fullName evidence="10">High temperature protein G</fullName>
    </alternativeName>
</protein>
<dbReference type="EMBL" id="JADFUA010000007">
    <property type="protein sequence ID" value="MBE9610081.1"/>
    <property type="molecule type" value="Genomic_DNA"/>
</dbReference>
<name>A0A8J7FNL0_9NEIS</name>
<dbReference type="InterPro" id="IPR020568">
    <property type="entry name" value="Ribosomal_Su5_D2-typ_SF"/>
</dbReference>
<comment type="caution">
    <text evidence="13">The sequence shown here is derived from an EMBL/GenBank/DDBJ whole genome shotgun (WGS) entry which is preliminary data.</text>
</comment>
<comment type="function">
    <text evidence="8 10">Molecular chaperone. Has ATPase activity.</text>
</comment>
<keyword evidence="14" id="KW-1185">Reference proteome</keyword>
<dbReference type="AlphaFoldDB" id="A0A8J7FNL0"/>
<dbReference type="PRINTS" id="PR00775">
    <property type="entry name" value="HEATSHOCK90"/>
</dbReference>
<feature type="binding site" evidence="11">
    <location>
        <position position="33"/>
    </location>
    <ligand>
        <name>ATP</name>
        <dbReference type="ChEBI" id="CHEBI:30616"/>
    </ligand>
</feature>
<dbReference type="SMART" id="SM00387">
    <property type="entry name" value="HATPase_c"/>
    <property type="match status" value="1"/>
</dbReference>
<dbReference type="Pfam" id="PF13589">
    <property type="entry name" value="HATPase_c_3"/>
    <property type="match status" value="1"/>
</dbReference>
<dbReference type="InterPro" id="IPR036890">
    <property type="entry name" value="HATPase_C_sf"/>
</dbReference>
<dbReference type="GO" id="GO:0016887">
    <property type="term" value="F:ATP hydrolysis activity"/>
    <property type="evidence" value="ECO:0007669"/>
    <property type="project" value="InterPro"/>
</dbReference>
<feature type="domain" description="Histidine kinase/HSP90-like ATPase" evidence="12">
    <location>
        <begin position="26"/>
        <end position="183"/>
    </location>
</feature>
<evidence type="ECO:0000313" key="13">
    <source>
        <dbReference type="EMBL" id="MBE9610081.1"/>
    </source>
</evidence>
<evidence type="ECO:0000256" key="7">
    <source>
        <dbReference type="ARBA" id="ARBA00023186"/>
    </source>
</evidence>
<evidence type="ECO:0000256" key="6">
    <source>
        <dbReference type="ARBA" id="ARBA00023016"/>
    </source>
</evidence>
<feature type="binding site" evidence="11">
    <location>
        <position position="37"/>
    </location>
    <ligand>
        <name>ATP</name>
        <dbReference type="ChEBI" id="CHEBI:30616"/>
    </ligand>
</feature>
<evidence type="ECO:0000256" key="4">
    <source>
        <dbReference type="ARBA" id="ARBA00022741"/>
    </source>
</evidence>
<evidence type="ECO:0000256" key="1">
    <source>
        <dbReference type="ARBA" id="ARBA00004496"/>
    </source>
</evidence>